<evidence type="ECO:0000256" key="4">
    <source>
        <dbReference type="ARBA" id="ARBA00022989"/>
    </source>
</evidence>
<keyword evidence="3 7" id="KW-0812">Transmembrane</keyword>
<reference evidence="10 11" key="1">
    <citation type="submission" date="2019-02" db="EMBL/GenBank/DDBJ databases">
        <title>Isolation and identification of novel species under the genus Muribaculum.</title>
        <authorList>
            <person name="Miyake S."/>
            <person name="Ding Y."/>
            <person name="Low A."/>
            <person name="Soh M."/>
            <person name="Seedorf H."/>
        </authorList>
    </citation>
    <scope>NUCLEOTIDE SEQUENCE [LARGE SCALE GENOMIC DNA]</scope>
    <source>
        <strain evidence="10 11">TLL-A3</strain>
    </source>
</reference>
<dbReference type="AlphaFoldDB" id="A0A4Z0V873"/>
<dbReference type="Pfam" id="PF12704">
    <property type="entry name" value="MacB_PCD"/>
    <property type="match status" value="1"/>
</dbReference>
<evidence type="ECO:0000256" key="2">
    <source>
        <dbReference type="ARBA" id="ARBA00022475"/>
    </source>
</evidence>
<feature type="transmembrane region" description="Helical" evidence="7">
    <location>
        <begin position="20"/>
        <end position="44"/>
    </location>
</feature>
<dbReference type="GO" id="GO:0005886">
    <property type="term" value="C:plasma membrane"/>
    <property type="evidence" value="ECO:0007669"/>
    <property type="project" value="UniProtKB-SubCell"/>
</dbReference>
<feature type="transmembrane region" description="Helical" evidence="7">
    <location>
        <begin position="366"/>
        <end position="388"/>
    </location>
</feature>
<dbReference type="PANTHER" id="PTHR30572:SF4">
    <property type="entry name" value="ABC TRANSPORTER PERMEASE YTRF"/>
    <property type="match status" value="1"/>
</dbReference>
<dbReference type="InterPro" id="IPR003838">
    <property type="entry name" value="ABC3_permease_C"/>
</dbReference>
<accession>A0A4Z0V873</accession>
<proteinExistence type="inferred from homology"/>
<keyword evidence="5 7" id="KW-0472">Membrane</keyword>
<name>A0A4Z0V873_9BACT</name>
<dbReference type="Pfam" id="PF02687">
    <property type="entry name" value="FtsX"/>
    <property type="match status" value="1"/>
</dbReference>
<dbReference type="RefSeq" id="WP_135470226.1">
    <property type="nucleotide sequence ID" value="NZ_CASCNC010000018.1"/>
</dbReference>
<feature type="transmembrane region" description="Helical" evidence="7">
    <location>
        <begin position="335"/>
        <end position="354"/>
    </location>
</feature>
<evidence type="ECO:0000256" key="3">
    <source>
        <dbReference type="ARBA" id="ARBA00022692"/>
    </source>
</evidence>
<evidence type="ECO:0000256" key="1">
    <source>
        <dbReference type="ARBA" id="ARBA00004651"/>
    </source>
</evidence>
<dbReference type="Proteomes" id="UP000297635">
    <property type="component" value="Unassembled WGS sequence"/>
</dbReference>
<sequence length="405" mass="44312">MTDLINEILATLSHNKLRTALTGFAVSWGIFLLIVLLSVSEGLVNGMESMFSQRDTESMTIEGGWTHKPYKGLTDNRQITLRERDISIIQNRNSNVVTRIAADIRNDSATISTGKDYVTGGYQGAYPSALKSEGATIMEGRFINENDIRWGRRVIVLHKDNARNLFGKKYPIGELVNMSGLTFTVVGVYSHEWNTRSYIPYTTARNLTGGSDKVKRITVGVDNLKNLEEGTAAEAGFYSTLGSEHQFDASDKSALRIWNRFNQHIKQSSAMGALGVAIWIIGLLTMLSGIVGVSNIMFVSVRERTHEIGVRRAIGARPLSILKQVILESVAITTLFGYIGVVTGVIAAQAISVLTQHMSFIKDPSVNITIAIQVTVVLIIAGALAGLFPALKSLKIKPVEALRDE</sequence>
<keyword evidence="11" id="KW-1185">Reference proteome</keyword>
<keyword evidence="2" id="KW-1003">Cell membrane</keyword>
<dbReference type="InterPro" id="IPR050250">
    <property type="entry name" value="Macrolide_Exporter_MacB"/>
</dbReference>
<dbReference type="InterPro" id="IPR025857">
    <property type="entry name" value="MacB_PCD"/>
</dbReference>
<feature type="domain" description="MacB-like periplasmic core" evidence="9">
    <location>
        <begin position="19"/>
        <end position="228"/>
    </location>
</feature>
<comment type="similarity">
    <text evidence="6">Belongs to the ABC-4 integral membrane protein family.</text>
</comment>
<feature type="transmembrane region" description="Helical" evidence="7">
    <location>
        <begin position="270"/>
        <end position="293"/>
    </location>
</feature>
<dbReference type="GO" id="GO:0022857">
    <property type="term" value="F:transmembrane transporter activity"/>
    <property type="evidence" value="ECO:0007669"/>
    <property type="project" value="TreeGrafter"/>
</dbReference>
<gene>
    <name evidence="10" type="ORF">EZ315_02205</name>
</gene>
<keyword evidence="4 7" id="KW-1133">Transmembrane helix</keyword>
<evidence type="ECO:0000313" key="11">
    <source>
        <dbReference type="Proteomes" id="UP000297635"/>
    </source>
</evidence>
<evidence type="ECO:0000256" key="7">
    <source>
        <dbReference type="SAM" id="Phobius"/>
    </source>
</evidence>
<dbReference type="EMBL" id="SJSA01000001">
    <property type="protein sequence ID" value="TGG39572.1"/>
    <property type="molecule type" value="Genomic_DNA"/>
</dbReference>
<dbReference type="PANTHER" id="PTHR30572">
    <property type="entry name" value="MEMBRANE COMPONENT OF TRANSPORTER-RELATED"/>
    <property type="match status" value="1"/>
</dbReference>
<evidence type="ECO:0000256" key="6">
    <source>
        <dbReference type="ARBA" id="ARBA00038076"/>
    </source>
</evidence>
<evidence type="ECO:0000256" key="5">
    <source>
        <dbReference type="ARBA" id="ARBA00023136"/>
    </source>
</evidence>
<dbReference type="GeneID" id="82148587"/>
<comment type="subcellular location">
    <subcellularLocation>
        <location evidence="1">Cell membrane</location>
        <topology evidence="1">Multi-pass membrane protein</topology>
    </subcellularLocation>
</comment>
<evidence type="ECO:0000313" key="10">
    <source>
        <dbReference type="EMBL" id="TGG39572.1"/>
    </source>
</evidence>
<evidence type="ECO:0000259" key="8">
    <source>
        <dbReference type="Pfam" id="PF02687"/>
    </source>
</evidence>
<protein>
    <submittedName>
        <fullName evidence="10">ABC transporter permease</fullName>
    </submittedName>
</protein>
<evidence type="ECO:0000259" key="9">
    <source>
        <dbReference type="Pfam" id="PF12704"/>
    </source>
</evidence>
<feature type="domain" description="ABC3 transporter permease C-terminal" evidence="8">
    <location>
        <begin position="280"/>
        <end position="398"/>
    </location>
</feature>
<comment type="caution">
    <text evidence="10">The sequence shown here is derived from an EMBL/GenBank/DDBJ whole genome shotgun (WGS) entry which is preliminary data.</text>
</comment>
<organism evidence="10 11">
    <name type="scientific">Duncaniella freteri</name>
    <dbReference type="NCBI Taxonomy" id="2530391"/>
    <lineage>
        <taxon>Bacteria</taxon>
        <taxon>Pseudomonadati</taxon>
        <taxon>Bacteroidota</taxon>
        <taxon>Bacteroidia</taxon>
        <taxon>Bacteroidales</taxon>
        <taxon>Muribaculaceae</taxon>
        <taxon>Duncaniella</taxon>
    </lineage>
</organism>